<gene>
    <name evidence="2" type="ORF">QBC33DRAFT_542984</name>
</gene>
<feature type="compositionally biased region" description="Low complexity" evidence="1">
    <location>
        <begin position="221"/>
        <end position="235"/>
    </location>
</feature>
<dbReference type="EMBL" id="MU839013">
    <property type="protein sequence ID" value="KAK1765949.1"/>
    <property type="molecule type" value="Genomic_DNA"/>
</dbReference>
<evidence type="ECO:0000313" key="2">
    <source>
        <dbReference type="EMBL" id="KAK1765949.1"/>
    </source>
</evidence>
<dbReference type="GeneID" id="85311512"/>
<accession>A0AAJ0BZF6</accession>
<proteinExistence type="predicted"/>
<name>A0AAJ0BZF6_9PEZI</name>
<protein>
    <submittedName>
        <fullName evidence="2">Uncharacterized protein</fullName>
    </submittedName>
</protein>
<evidence type="ECO:0000256" key="1">
    <source>
        <dbReference type="SAM" id="MobiDB-lite"/>
    </source>
</evidence>
<feature type="region of interest" description="Disordered" evidence="1">
    <location>
        <begin position="199"/>
        <end position="235"/>
    </location>
</feature>
<evidence type="ECO:0000313" key="3">
    <source>
        <dbReference type="Proteomes" id="UP001244011"/>
    </source>
</evidence>
<dbReference type="Proteomes" id="UP001244011">
    <property type="component" value="Unassembled WGS sequence"/>
</dbReference>
<organism evidence="2 3">
    <name type="scientific">Phialemonium atrogriseum</name>
    <dbReference type="NCBI Taxonomy" id="1093897"/>
    <lineage>
        <taxon>Eukaryota</taxon>
        <taxon>Fungi</taxon>
        <taxon>Dikarya</taxon>
        <taxon>Ascomycota</taxon>
        <taxon>Pezizomycotina</taxon>
        <taxon>Sordariomycetes</taxon>
        <taxon>Sordariomycetidae</taxon>
        <taxon>Cephalothecales</taxon>
        <taxon>Cephalothecaceae</taxon>
        <taxon>Phialemonium</taxon>
    </lineage>
</organism>
<comment type="caution">
    <text evidence="2">The sequence shown here is derived from an EMBL/GenBank/DDBJ whole genome shotgun (WGS) entry which is preliminary data.</text>
</comment>
<dbReference type="RefSeq" id="XP_060282162.1">
    <property type="nucleotide sequence ID" value="XM_060428325.1"/>
</dbReference>
<sequence length="235" mass="26482">MRGSNNLTTGLRFLHMHSVIRPIGTAGCRQISLNPRIRGCENGLRGRLASILLPPPLVKKFPSPARDGRTTIFVRHSRAGPFFSTQRYSVFVLTPRCSVCIQTSWFVPSVFGFPLASCVVRQPRRSVLTFRDPPVVQEAVCLSQEERGRPRSCSRTPRPRCRTARTRSVVDIEYCLQYPVARPIAWFCLRVQQHHLGRPPIHEPLRSPGGPRGRIIHARSSRSQSRTPTTGRTQG</sequence>
<reference evidence="2" key="1">
    <citation type="submission" date="2023-06" db="EMBL/GenBank/DDBJ databases">
        <title>Genome-scale phylogeny and comparative genomics of the fungal order Sordariales.</title>
        <authorList>
            <consortium name="Lawrence Berkeley National Laboratory"/>
            <person name="Hensen N."/>
            <person name="Bonometti L."/>
            <person name="Westerberg I."/>
            <person name="Brannstrom I.O."/>
            <person name="Guillou S."/>
            <person name="Cros-Aarteil S."/>
            <person name="Calhoun S."/>
            <person name="Haridas S."/>
            <person name="Kuo A."/>
            <person name="Mondo S."/>
            <person name="Pangilinan J."/>
            <person name="Riley R."/>
            <person name="Labutti K."/>
            <person name="Andreopoulos B."/>
            <person name="Lipzen A."/>
            <person name="Chen C."/>
            <person name="Yanf M."/>
            <person name="Daum C."/>
            <person name="Ng V."/>
            <person name="Clum A."/>
            <person name="Steindorff A."/>
            <person name="Ohm R."/>
            <person name="Martin F."/>
            <person name="Silar P."/>
            <person name="Natvig D."/>
            <person name="Lalanne C."/>
            <person name="Gautier V."/>
            <person name="Ament-Velasquez S.L."/>
            <person name="Kruys A."/>
            <person name="Hutchinson M.I."/>
            <person name="Powell A.J."/>
            <person name="Barry K."/>
            <person name="Miller A.N."/>
            <person name="Grigoriev I.V."/>
            <person name="Debuchy R."/>
            <person name="Gladieux P."/>
            <person name="Thoren M.H."/>
            <person name="Johannesson H."/>
        </authorList>
    </citation>
    <scope>NUCLEOTIDE SEQUENCE</scope>
    <source>
        <strain evidence="2">8032-3</strain>
    </source>
</reference>
<dbReference type="AlphaFoldDB" id="A0AAJ0BZF6"/>
<keyword evidence="3" id="KW-1185">Reference proteome</keyword>